<dbReference type="PANTHER" id="PTHR33495:SF2">
    <property type="entry name" value="ANTI-SIGMA FACTOR ANTAGONIST TM_1081-RELATED"/>
    <property type="match status" value="1"/>
</dbReference>
<dbReference type="InterPro" id="IPR036513">
    <property type="entry name" value="STAS_dom_sf"/>
</dbReference>
<evidence type="ECO:0000313" key="2">
    <source>
        <dbReference type="EMBL" id="AFY82976.1"/>
    </source>
</evidence>
<dbReference type="KEGG" id="oac:Oscil6304_3406"/>
<accession>K9TLE3</accession>
<feature type="domain" description="STAS" evidence="1">
    <location>
        <begin position="25"/>
        <end position="128"/>
    </location>
</feature>
<evidence type="ECO:0000259" key="1">
    <source>
        <dbReference type="PROSITE" id="PS50801"/>
    </source>
</evidence>
<name>K9TLE3_9CYAN</name>
<dbReference type="PROSITE" id="PS50801">
    <property type="entry name" value="STAS"/>
    <property type="match status" value="1"/>
</dbReference>
<organism evidence="2 3">
    <name type="scientific">Oscillatoria acuminata PCC 6304</name>
    <dbReference type="NCBI Taxonomy" id="56110"/>
    <lineage>
        <taxon>Bacteria</taxon>
        <taxon>Bacillati</taxon>
        <taxon>Cyanobacteriota</taxon>
        <taxon>Cyanophyceae</taxon>
        <taxon>Oscillatoriophycideae</taxon>
        <taxon>Oscillatoriales</taxon>
        <taxon>Oscillatoriaceae</taxon>
        <taxon>Oscillatoria</taxon>
    </lineage>
</organism>
<keyword evidence="3" id="KW-1185">Reference proteome</keyword>
<reference evidence="2 3" key="1">
    <citation type="submission" date="2012-06" db="EMBL/GenBank/DDBJ databases">
        <title>Finished chromosome of genome of Oscillatoria acuminata PCC 6304.</title>
        <authorList>
            <consortium name="US DOE Joint Genome Institute"/>
            <person name="Gugger M."/>
            <person name="Coursin T."/>
            <person name="Rippka R."/>
            <person name="Tandeau De Marsac N."/>
            <person name="Huntemann M."/>
            <person name="Wei C.-L."/>
            <person name="Han J."/>
            <person name="Detter J.C."/>
            <person name="Han C."/>
            <person name="Tapia R."/>
            <person name="Davenport K."/>
            <person name="Daligault H."/>
            <person name="Erkkila T."/>
            <person name="Gu W."/>
            <person name="Munk A.C.C."/>
            <person name="Teshima H."/>
            <person name="Xu Y."/>
            <person name="Chain P."/>
            <person name="Chen A."/>
            <person name="Krypides N."/>
            <person name="Mavromatis K."/>
            <person name="Markowitz V."/>
            <person name="Szeto E."/>
            <person name="Ivanova N."/>
            <person name="Mikhailova N."/>
            <person name="Ovchinnikova G."/>
            <person name="Pagani I."/>
            <person name="Pati A."/>
            <person name="Goodwin L."/>
            <person name="Peters L."/>
            <person name="Pitluck S."/>
            <person name="Woyke T."/>
            <person name="Kerfeld C."/>
        </authorList>
    </citation>
    <scope>NUCLEOTIDE SEQUENCE [LARGE SCALE GENOMIC DNA]</scope>
    <source>
        <strain evidence="2 3">PCC 6304</strain>
    </source>
</reference>
<dbReference type="STRING" id="56110.Oscil6304_3406"/>
<dbReference type="Gene3D" id="3.30.750.24">
    <property type="entry name" value="STAS domain"/>
    <property type="match status" value="1"/>
</dbReference>
<dbReference type="AlphaFoldDB" id="K9TLE3"/>
<proteinExistence type="predicted"/>
<protein>
    <submittedName>
        <fullName evidence="2">Anti-anti-sigma regulatory factor (Antagonist of anti-sigma factor)</fullName>
    </submittedName>
</protein>
<dbReference type="eggNOG" id="COG1366">
    <property type="taxonomic scope" value="Bacteria"/>
</dbReference>
<sequence>MGVNPCILADSQDTHRSREEICMNVVIQPQGNLDLKASAMLQQNIARLAWEKYNRWFIDLGEVTTVSHSGLIALITANQLAKKTGRRLSLCNLKGSVMYLLEITELDRLLDILSDDDEPMGVVDKIVF</sequence>
<dbReference type="CDD" id="cd07043">
    <property type="entry name" value="STAS_anti-anti-sigma_factors"/>
    <property type="match status" value="1"/>
</dbReference>
<dbReference type="Pfam" id="PF01740">
    <property type="entry name" value="STAS"/>
    <property type="match status" value="1"/>
</dbReference>
<dbReference type="EMBL" id="CP003607">
    <property type="protein sequence ID" value="AFY82976.1"/>
    <property type="molecule type" value="Genomic_DNA"/>
</dbReference>
<gene>
    <name evidence="2" type="ORF">Oscil6304_3406</name>
</gene>
<dbReference type="HOGENOM" id="CLU_115403_6_1_3"/>
<dbReference type="SUPFAM" id="SSF52091">
    <property type="entry name" value="SpoIIaa-like"/>
    <property type="match status" value="1"/>
</dbReference>
<dbReference type="PANTHER" id="PTHR33495">
    <property type="entry name" value="ANTI-SIGMA FACTOR ANTAGONIST TM_1081-RELATED-RELATED"/>
    <property type="match status" value="1"/>
</dbReference>
<dbReference type="Proteomes" id="UP000010367">
    <property type="component" value="Chromosome"/>
</dbReference>
<dbReference type="InterPro" id="IPR002645">
    <property type="entry name" value="STAS_dom"/>
</dbReference>
<dbReference type="GO" id="GO:0043856">
    <property type="term" value="F:anti-sigma factor antagonist activity"/>
    <property type="evidence" value="ECO:0007669"/>
    <property type="project" value="TreeGrafter"/>
</dbReference>
<evidence type="ECO:0000313" key="3">
    <source>
        <dbReference type="Proteomes" id="UP000010367"/>
    </source>
</evidence>
<dbReference type="InParanoid" id="K9TLE3"/>